<organism evidence="1 2">
    <name type="scientific">Lipomyces kononenkoae</name>
    <name type="common">Yeast</name>
    <dbReference type="NCBI Taxonomy" id="34357"/>
    <lineage>
        <taxon>Eukaryota</taxon>
        <taxon>Fungi</taxon>
        <taxon>Dikarya</taxon>
        <taxon>Ascomycota</taxon>
        <taxon>Saccharomycotina</taxon>
        <taxon>Lipomycetes</taxon>
        <taxon>Lipomycetales</taxon>
        <taxon>Lipomycetaceae</taxon>
        <taxon>Lipomyces</taxon>
    </lineage>
</organism>
<keyword evidence="2" id="KW-1185">Reference proteome</keyword>
<protein>
    <submittedName>
        <fullName evidence="1">Uncharacterized protein</fullName>
    </submittedName>
</protein>
<gene>
    <name evidence="1" type="ORF">V1525DRAFT_412663</name>
</gene>
<dbReference type="Proteomes" id="UP001433508">
    <property type="component" value="Unassembled WGS sequence"/>
</dbReference>
<proteinExistence type="predicted"/>
<dbReference type="EMBL" id="MU971464">
    <property type="protein sequence ID" value="KAK9234569.1"/>
    <property type="molecule type" value="Genomic_DNA"/>
</dbReference>
<evidence type="ECO:0000313" key="2">
    <source>
        <dbReference type="Proteomes" id="UP001433508"/>
    </source>
</evidence>
<accession>A0ACC3STY7</accession>
<reference evidence="2" key="1">
    <citation type="journal article" date="2024" name="Front. Bioeng. Biotechnol.">
        <title>Genome-scale model development and genomic sequencing of the oleaginous clade Lipomyces.</title>
        <authorList>
            <person name="Czajka J.J."/>
            <person name="Han Y."/>
            <person name="Kim J."/>
            <person name="Mondo S.J."/>
            <person name="Hofstad B.A."/>
            <person name="Robles A."/>
            <person name="Haridas S."/>
            <person name="Riley R."/>
            <person name="LaButti K."/>
            <person name="Pangilinan J."/>
            <person name="Andreopoulos W."/>
            <person name="Lipzen A."/>
            <person name="Yan J."/>
            <person name="Wang M."/>
            <person name="Ng V."/>
            <person name="Grigoriev I.V."/>
            <person name="Spatafora J.W."/>
            <person name="Magnuson J.K."/>
            <person name="Baker S.E."/>
            <person name="Pomraning K.R."/>
        </authorList>
    </citation>
    <scope>NUCLEOTIDE SEQUENCE [LARGE SCALE GENOMIC DNA]</scope>
    <source>
        <strain evidence="2">CBS 7786</strain>
    </source>
</reference>
<comment type="caution">
    <text evidence="1">The sequence shown here is derived from an EMBL/GenBank/DDBJ whole genome shotgun (WGS) entry which is preliminary data.</text>
</comment>
<sequence>MDDYFSIDDFLMSSLDASTPISAAASTAFPSTTGSPVIKSETPGPDGLLSAYCFLTEHSAGLPGTSIAPQVLTSPQSLPSLADSESDNEYEDTLPSGSSATSVFDGNVHRKDSVLSLAPKSKKHLQLPLDEDEILLASDEGKKLTSKERRQLRNKVSARHFRLRRKEYITHLEQLVAQKSTEAHSLKSENDRLMLENKRLADQLAGLSLMPTPSSSSSSTASYLSPSPEALSYVSSSSDEFSFLHVPGDVQGVVENHDTVAHQQHQPMFPQELTPPPPHQTPRITPRIANLLPTFNSRKDANPNSIDWPLAYGSTGPANPGTTASVSGGSMLPMSNMQVFNTLVPESLAELEKENSDATEQPSNDESEGTNEEEPKKTITVEVLSSKPDKEENSKAIPKDQEGIWEDARKAAEEVYKRLGVHLAGLRLDDESK</sequence>
<evidence type="ECO:0000313" key="1">
    <source>
        <dbReference type="EMBL" id="KAK9234569.1"/>
    </source>
</evidence>
<name>A0ACC3STY7_LIPKO</name>